<dbReference type="GO" id="GO:0005886">
    <property type="term" value="C:plasma membrane"/>
    <property type="evidence" value="ECO:0007669"/>
    <property type="project" value="TreeGrafter"/>
</dbReference>
<feature type="transmembrane region" description="Helical" evidence="10">
    <location>
        <begin position="194"/>
        <end position="215"/>
    </location>
</feature>
<evidence type="ECO:0000313" key="12">
    <source>
        <dbReference type="Proteomes" id="UP001153714"/>
    </source>
</evidence>
<dbReference type="OrthoDB" id="6581954at2759"/>
<feature type="transmembrane region" description="Helical" evidence="10">
    <location>
        <begin position="12"/>
        <end position="29"/>
    </location>
</feature>
<dbReference type="GO" id="GO:0015375">
    <property type="term" value="F:glycine:sodium symporter activity"/>
    <property type="evidence" value="ECO:0007669"/>
    <property type="project" value="TreeGrafter"/>
</dbReference>
<gene>
    <name evidence="11" type="ORF">DIATSA_LOCUS297</name>
</gene>
<reference evidence="11" key="1">
    <citation type="submission" date="2021-12" db="EMBL/GenBank/DDBJ databases">
        <authorList>
            <person name="King R."/>
        </authorList>
    </citation>
    <scope>NUCLEOTIDE SEQUENCE</scope>
</reference>
<evidence type="ECO:0000313" key="11">
    <source>
        <dbReference type="EMBL" id="CAG9781997.1"/>
    </source>
</evidence>
<evidence type="ECO:0000256" key="7">
    <source>
        <dbReference type="ARBA" id="ARBA00023136"/>
    </source>
</evidence>
<feature type="transmembrane region" description="Helical" evidence="10">
    <location>
        <begin position="268"/>
        <end position="293"/>
    </location>
</feature>
<evidence type="ECO:0000256" key="3">
    <source>
        <dbReference type="ARBA" id="ARBA00022448"/>
    </source>
</evidence>
<dbReference type="PANTHER" id="PTHR11616">
    <property type="entry name" value="SODIUM/CHLORIDE DEPENDENT TRANSPORTER"/>
    <property type="match status" value="1"/>
</dbReference>
<dbReference type="PROSITE" id="PS50267">
    <property type="entry name" value="NA_NEUROTRAN_SYMP_3"/>
    <property type="match status" value="1"/>
</dbReference>
<dbReference type="PANTHER" id="PTHR11616:SF240">
    <property type="entry name" value="BLOATED TUBULES, ISOFORM B-RELATED"/>
    <property type="match status" value="1"/>
</dbReference>
<feature type="transmembrane region" description="Helical" evidence="10">
    <location>
        <begin position="235"/>
        <end position="256"/>
    </location>
</feature>
<evidence type="ECO:0000256" key="6">
    <source>
        <dbReference type="ARBA" id="ARBA00022989"/>
    </source>
</evidence>
<evidence type="ECO:0000256" key="10">
    <source>
        <dbReference type="SAM" id="Phobius"/>
    </source>
</evidence>
<comment type="subcellular location">
    <subcellularLocation>
        <location evidence="1">Membrane</location>
        <topology evidence="1">Multi-pass membrane protein</topology>
    </subcellularLocation>
</comment>
<evidence type="ECO:0000256" key="9">
    <source>
        <dbReference type="SAM" id="MobiDB-lite"/>
    </source>
</evidence>
<keyword evidence="8" id="KW-0915">Sodium</keyword>
<feature type="transmembrane region" description="Helical" evidence="10">
    <location>
        <begin position="321"/>
        <end position="344"/>
    </location>
</feature>
<reference evidence="11" key="2">
    <citation type="submission" date="2022-10" db="EMBL/GenBank/DDBJ databases">
        <authorList>
            <consortium name="ENA_rothamsted_submissions"/>
            <consortium name="culmorum"/>
            <person name="King R."/>
        </authorList>
    </citation>
    <scope>NUCLEOTIDE SEQUENCE</scope>
</reference>
<keyword evidence="3" id="KW-0813">Transport</keyword>
<dbReference type="Proteomes" id="UP001153714">
    <property type="component" value="Chromosome 1"/>
</dbReference>
<dbReference type="EMBL" id="OU893332">
    <property type="protein sequence ID" value="CAG9781997.1"/>
    <property type="molecule type" value="Genomic_DNA"/>
</dbReference>
<comment type="similarity">
    <text evidence="2">Belongs to the sodium:neurotransmitter symporter (SNF) (TC 2.A.22) family.</text>
</comment>
<organism evidence="11 12">
    <name type="scientific">Diatraea saccharalis</name>
    <name type="common">sugarcane borer</name>
    <dbReference type="NCBI Taxonomy" id="40085"/>
    <lineage>
        <taxon>Eukaryota</taxon>
        <taxon>Metazoa</taxon>
        <taxon>Ecdysozoa</taxon>
        <taxon>Arthropoda</taxon>
        <taxon>Hexapoda</taxon>
        <taxon>Insecta</taxon>
        <taxon>Pterygota</taxon>
        <taxon>Neoptera</taxon>
        <taxon>Endopterygota</taxon>
        <taxon>Lepidoptera</taxon>
        <taxon>Glossata</taxon>
        <taxon>Ditrysia</taxon>
        <taxon>Pyraloidea</taxon>
        <taxon>Crambidae</taxon>
        <taxon>Crambinae</taxon>
        <taxon>Diatraea</taxon>
    </lineage>
</organism>
<feature type="binding site" evidence="8">
    <location>
        <position position="279"/>
    </location>
    <ligand>
        <name>Na(+)</name>
        <dbReference type="ChEBI" id="CHEBI:29101"/>
        <label>1</label>
    </ligand>
</feature>
<dbReference type="GO" id="GO:0046872">
    <property type="term" value="F:metal ion binding"/>
    <property type="evidence" value="ECO:0007669"/>
    <property type="project" value="UniProtKB-KW"/>
</dbReference>
<keyword evidence="12" id="KW-1185">Reference proteome</keyword>
<keyword evidence="5" id="KW-0769">Symport</keyword>
<proteinExistence type="inferred from homology"/>
<feature type="transmembrane region" description="Helical" evidence="10">
    <location>
        <begin position="165"/>
        <end position="185"/>
    </location>
</feature>
<evidence type="ECO:0000256" key="4">
    <source>
        <dbReference type="ARBA" id="ARBA00022692"/>
    </source>
</evidence>
<evidence type="ECO:0000256" key="1">
    <source>
        <dbReference type="ARBA" id="ARBA00004141"/>
    </source>
</evidence>
<feature type="transmembrane region" description="Helical" evidence="10">
    <location>
        <begin position="49"/>
        <end position="70"/>
    </location>
</feature>
<evidence type="ECO:0000256" key="8">
    <source>
        <dbReference type="PIRSR" id="PIRSR600175-1"/>
    </source>
</evidence>
<feature type="transmembrane region" description="Helical" evidence="10">
    <location>
        <begin position="431"/>
        <end position="452"/>
    </location>
</feature>
<protein>
    <submittedName>
        <fullName evidence="11">Uncharacterized protein</fullName>
    </submittedName>
</protein>
<keyword evidence="6 10" id="KW-1133">Transmembrane helix</keyword>
<keyword evidence="8" id="KW-0479">Metal-binding</keyword>
<evidence type="ECO:0000256" key="2">
    <source>
        <dbReference type="ARBA" id="ARBA00006459"/>
    </source>
</evidence>
<dbReference type="InterPro" id="IPR037272">
    <property type="entry name" value="SNS_sf"/>
</dbReference>
<accession>A0A9N9MZB5</accession>
<dbReference type="InterPro" id="IPR000175">
    <property type="entry name" value="Na/ntran_symport"/>
</dbReference>
<feature type="transmembrane region" description="Helical" evidence="10">
    <location>
        <begin position="390"/>
        <end position="411"/>
    </location>
</feature>
<feature type="transmembrane region" description="Helical" evidence="10">
    <location>
        <begin position="464"/>
        <end position="489"/>
    </location>
</feature>
<evidence type="ECO:0000256" key="5">
    <source>
        <dbReference type="ARBA" id="ARBA00022847"/>
    </source>
</evidence>
<keyword evidence="7 10" id="KW-0472">Membrane</keyword>
<dbReference type="Pfam" id="PF00209">
    <property type="entry name" value="SNF"/>
    <property type="match status" value="1"/>
</dbReference>
<sequence length="644" mass="72510">MLNLISNKECLNWPLIRAHLCTFAITLSYNSTWRVPREAARFGGVQYGLILSVALLVVALPLALLQLALGQLSQQDTVGLWRAVPIFKGVGYLRLLVSFFGSIYTAIYLALTAAYFLYTITNSTPFIECTGVVQTLDAYSKSDTFNSSNCFNLPFMSHVKSEPEYFIAVCLIILFTWISLPFILYSPVKLMKRVFFVLGPLVIILSIMTVSGMAADSRIQWMIKEDDWSNFLEPNIWLEAITQALLTSQVAGGYLISAGDSIYSNNDIRWTAVLLIAINIVVNWMSLIFWFSIGGSGDMETGSVAVLAQIYIVAAKNGLSIVWPLIAFATLIFSGIITMLTCLYPMYDRIRRVGGVRWRAACAGSALVCAGASMAVLAGRWHALSILEALAVPMLVCSATVLEVLAFIFIYGSKALMEDMEFLTGEPLSKFWVWGWWLTPCVLLPFLVWWAVVVSGGNWQLPPWPPAVLTATSVLAVLLLVVYAVIAVARQDQYDIIAKLKSSFKPSRHWGPRDPIAHYYWLSRREQVQSGNTESRYRRRHLGQMSGSFISKPMVFQHIKNFNGNEKRRSNSDDWIYTIYRKKYLQEMFSDYMAPKHSRSKSLEWAKYPDLRVKKDSGNHNESVDSVKDDSKSKCSENEMYSKC</sequence>
<keyword evidence="4 10" id="KW-0812">Transmembrane</keyword>
<dbReference type="SUPFAM" id="SSF161070">
    <property type="entry name" value="SNF-like"/>
    <property type="match status" value="1"/>
</dbReference>
<dbReference type="AlphaFoldDB" id="A0A9N9MZB5"/>
<feature type="transmembrane region" description="Helical" evidence="10">
    <location>
        <begin position="356"/>
        <end position="378"/>
    </location>
</feature>
<name>A0A9N9MZB5_9NEOP</name>
<feature type="region of interest" description="Disordered" evidence="9">
    <location>
        <begin position="613"/>
        <end position="644"/>
    </location>
</feature>
<feature type="transmembrane region" description="Helical" evidence="10">
    <location>
        <begin position="91"/>
        <end position="118"/>
    </location>
</feature>